<accession>A0A1I7WBS3</accession>
<reference evidence="2" key="1">
    <citation type="submission" date="2016-11" db="UniProtKB">
        <authorList>
            <consortium name="WormBaseParasite"/>
        </authorList>
    </citation>
    <scope>IDENTIFICATION</scope>
</reference>
<keyword evidence="1" id="KW-1185">Reference proteome</keyword>
<dbReference type="AlphaFoldDB" id="A0A1I7WBS3"/>
<name>A0A1I7WBS3_HETBA</name>
<protein>
    <submittedName>
        <fullName evidence="2">Uncharacterized protein</fullName>
    </submittedName>
</protein>
<dbReference type="Proteomes" id="UP000095283">
    <property type="component" value="Unplaced"/>
</dbReference>
<organism evidence="1 2">
    <name type="scientific">Heterorhabditis bacteriophora</name>
    <name type="common">Entomopathogenic nematode worm</name>
    <dbReference type="NCBI Taxonomy" id="37862"/>
    <lineage>
        <taxon>Eukaryota</taxon>
        <taxon>Metazoa</taxon>
        <taxon>Ecdysozoa</taxon>
        <taxon>Nematoda</taxon>
        <taxon>Chromadorea</taxon>
        <taxon>Rhabditida</taxon>
        <taxon>Rhabditina</taxon>
        <taxon>Rhabditomorpha</taxon>
        <taxon>Strongyloidea</taxon>
        <taxon>Heterorhabditidae</taxon>
        <taxon>Heterorhabditis</taxon>
    </lineage>
</organism>
<evidence type="ECO:0000313" key="1">
    <source>
        <dbReference type="Proteomes" id="UP000095283"/>
    </source>
</evidence>
<evidence type="ECO:0000313" key="2">
    <source>
        <dbReference type="WBParaSite" id="Hba_02155"/>
    </source>
</evidence>
<sequence length="42" mass="5175">MTTGEKLFVQEKLYLLEHHLKIGECYRSKKDLTTHLNLWFYF</sequence>
<dbReference type="WBParaSite" id="Hba_02155">
    <property type="protein sequence ID" value="Hba_02155"/>
    <property type="gene ID" value="Hba_02155"/>
</dbReference>
<proteinExistence type="predicted"/>